<dbReference type="Pfam" id="PF02417">
    <property type="entry name" value="Chromate_transp"/>
    <property type="match status" value="2"/>
</dbReference>
<gene>
    <name evidence="8" type="primary">chrA</name>
    <name evidence="8" type="ORF">IM787_07885</name>
</gene>
<feature type="transmembrane region" description="Helical" evidence="7">
    <location>
        <begin position="340"/>
        <end position="364"/>
    </location>
</feature>
<dbReference type="PANTHER" id="PTHR33567:SF3">
    <property type="entry name" value="CHROMATE ION TRANSPORTER (EUROFUNG)"/>
    <property type="match status" value="1"/>
</dbReference>
<feature type="transmembrane region" description="Helical" evidence="7">
    <location>
        <begin position="159"/>
        <end position="192"/>
    </location>
</feature>
<evidence type="ECO:0000256" key="3">
    <source>
        <dbReference type="ARBA" id="ARBA00022475"/>
    </source>
</evidence>
<evidence type="ECO:0000256" key="2">
    <source>
        <dbReference type="ARBA" id="ARBA00005262"/>
    </source>
</evidence>
<evidence type="ECO:0000256" key="1">
    <source>
        <dbReference type="ARBA" id="ARBA00004651"/>
    </source>
</evidence>
<evidence type="ECO:0000256" key="5">
    <source>
        <dbReference type="ARBA" id="ARBA00022989"/>
    </source>
</evidence>
<keyword evidence="6 7" id="KW-0472">Membrane</keyword>
<keyword evidence="5 7" id="KW-1133">Transmembrane helix</keyword>
<evidence type="ECO:0000313" key="9">
    <source>
        <dbReference type="Proteomes" id="UP000806285"/>
    </source>
</evidence>
<accession>A0ABR9S1T6</accession>
<dbReference type="InterPro" id="IPR003370">
    <property type="entry name" value="Chromate_transpt"/>
</dbReference>
<sequence>MSAVIVETPGAALAPAAVSFAEAFRFWLKLGFISFGGPAGQIAIMHRELVEQRRWISERRFLHALNYCMLLPGPEAQQLATYIGWLMHRTWGGIVAGGLFVLPSLFILVGLGWVYLAFGDVNWVAGLFYGIKPAVAAIVLHAVWRIGSRTLRSPRQVPLLWAIALGSFVAIAWLKVPFPWIVLAAGLIGFFGSRFAPGQFAGGGGHAGGGRSWGPALIDDDTPTPAHARFSRSHLLAIAAVGALLWLLPMGMLVAVHGWQGTLAQMGWFFTKAALLTFGGAYAVLPYVYQGAVEHHQWLTGPQMIDGLALGETTPGPLIMVVAFVGFVGGWTRQVLGPDALFLAGALAATVVTWFTFLPSFLFILAGGPLVESTHGQLRFTAPLTAITAAVVGVIATLALFFLDHIARAAPTPGWPVDLVSLALTAAAAVALFRFKLGVIPVIAGCALVGMALRLAGLA</sequence>
<comment type="subcellular location">
    <subcellularLocation>
        <location evidence="1">Cell membrane</location>
        <topology evidence="1">Multi-pass membrane protein</topology>
    </subcellularLocation>
</comment>
<dbReference type="Proteomes" id="UP000806285">
    <property type="component" value="Unassembled WGS sequence"/>
</dbReference>
<feature type="transmembrane region" description="Helical" evidence="7">
    <location>
        <begin position="268"/>
        <end position="289"/>
    </location>
</feature>
<organism evidence="8 9">
    <name type="scientific">Ramlibacter pallidus</name>
    <dbReference type="NCBI Taxonomy" id="2780087"/>
    <lineage>
        <taxon>Bacteria</taxon>
        <taxon>Pseudomonadati</taxon>
        <taxon>Pseudomonadota</taxon>
        <taxon>Betaproteobacteria</taxon>
        <taxon>Burkholderiales</taxon>
        <taxon>Comamonadaceae</taxon>
        <taxon>Ramlibacter</taxon>
    </lineage>
</organism>
<evidence type="ECO:0000313" key="8">
    <source>
        <dbReference type="EMBL" id="MBE7367481.1"/>
    </source>
</evidence>
<dbReference type="NCBIfam" id="TIGR00937">
    <property type="entry name" value="2A51"/>
    <property type="match status" value="1"/>
</dbReference>
<protein>
    <submittedName>
        <fullName evidence="8">Chromate efflux transporter</fullName>
    </submittedName>
</protein>
<feature type="transmembrane region" description="Helical" evidence="7">
    <location>
        <begin position="384"/>
        <end position="403"/>
    </location>
</feature>
<feature type="transmembrane region" description="Helical" evidence="7">
    <location>
        <begin position="309"/>
        <end position="328"/>
    </location>
</feature>
<dbReference type="PANTHER" id="PTHR33567">
    <property type="entry name" value="CHROMATE ION TRANSPORTER (EUROFUNG)"/>
    <property type="match status" value="1"/>
</dbReference>
<feature type="transmembrane region" description="Helical" evidence="7">
    <location>
        <begin position="127"/>
        <end position="147"/>
    </location>
</feature>
<name>A0ABR9S1T6_9BURK</name>
<feature type="transmembrane region" description="Helical" evidence="7">
    <location>
        <begin position="439"/>
        <end position="457"/>
    </location>
</feature>
<reference evidence="8 9" key="1">
    <citation type="submission" date="2020-10" db="EMBL/GenBank/DDBJ databases">
        <title>Ramlibacter sp. HM2 16S ribosomal RNA gene Genome sequencing and assembly.</title>
        <authorList>
            <person name="Kang M."/>
        </authorList>
    </citation>
    <scope>NUCLEOTIDE SEQUENCE [LARGE SCALE GENOMIC DNA]</scope>
    <source>
        <strain evidence="8 9">HM2</strain>
    </source>
</reference>
<evidence type="ECO:0000256" key="6">
    <source>
        <dbReference type="ARBA" id="ARBA00023136"/>
    </source>
</evidence>
<keyword evidence="9" id="KW-1185">Reference proteome</keyword>
<comment type="similarity">
    <text evidence="2">Belongs to the chromate ion transporter (CHR) (TC 2.A.51) family.</text>
</comment>
<evidence type="ECO:0000256" key="4">
    <source>
        <dbReference type="ARBA" id="ARBA00022692"/>
    </source>
</evidence>
<dbReference type="RefSeq" id="WP_193676083.1">
    <property type="nucleotide sequence ID" value="NZ_JADDIV010000002.1"/>
</dbReference>
<evidence type="ECO:0000256" key="7">
    <source>
        <dbReference type="SAM" id="Phobius"/>
    </source>
</evidence>
<dbReference type="EMBL" id="JADDIV010000002">
    <property type="protein sequence ID" value="MBE7367481.1"/>
    <property type="molecule type" value="Genomic_DNA"/>
</dbReference>
<feature type="transmembrane region" description="Helical" evidence="7">
    <location>
        <begin position="235"/>
        <end position="256"/>
    </location>
</feature>
<dbReference type="InterPro" id="IPR014047">
    <property type="entry name" value="Chr_Tranpt_l_chain"/>
</dbReference>
<proteinExistence type="inferred from homology"/>
<feature type="transmembrane region" description="Helical" evidence="7">
    <location>
        <begin position="91"/>
        <end position="115"/>
    </location>
</feature>
<feature type="transmembrane region" description="Helical" evidence="7">
    <location>
        <begin position="415"/>
        <end position="433"/>
    </location>
</feature>
<keyword evidence="4 7" id="KW-0812">Transmembrane</keyword>
<comment type="caution">
    <text evidence="8">The sequence shown here is derived from an EMBL/GenBank/DDBJ whole genome shotgun (WGS) entry which is preliminary data.</text>
</comment>
<dbReference type="PIRSF" id="PIRSF004810">
    <property type="entry name" value="ChrA"/>
    <property type="match status" value="1"/>
</dbReference>
<keyword evidence="3" id="KW-1003">Cell membrane</keyword>